<dbReference type="PIRSF" id="PIRSF006444">
    <property type="entry name" value="PaaK"/>
    <property type="match status" value="1"/>
</dbReference>
<evidence type="ECO:0000256" key="4">
    <source>
        <dbReference type="ARBA" id="ARBA00022741"/>
    </source>
</evidence>
<dbReference type="SUPFAM" id="SSF56801">
    <property type="entry name" value="Acetyl-CoA synthetase-like"/>
    <property type="match status" value="1"/>
</dbReference>
<protein>
    <submittedName>
        <fullName evidence="7">Phenylacetate--CoA ligase PaaK</fullName>
        <ecNumber evidence="7">6.2.1.30</ecNumber>
    </submittedName>
</protein>
<dbReference type="GO" id="GO:0042537">
    <property type="term" value="P:benzene-containing compound metabolic process"/>
    <property type="evidence" value="ECO:0007669"/>
    <property type="project" value="UniProtKB-ARBA"/>
</dbReference>
<comment type="subunit">
    <text evidence="2">Monomer.</text>
</comment>
<organism evidence="7 8">
    <name type="scientific">Haloarchaeobius amylolyticus</name>
    <dbReference type="NCBI Taxonomy" id="1198296"/>
    <lineage>
        <taxon>Archaea</taxon>
        <taxon>Methanobacteriati</taxon>
        <taxon>Methanobacteriota</taxon>
        <taxon>Stenosarchaea group</taxon>
        <taxon>Halobacteria</taxon>
        <taxon>Halobacteriales</taxon>
        <taxon>Halorubellaceae</taxon>
        <taxon>Haloarchaeobius</taxon>
    </lineage>
</organism>
<dbReference type="GO" id="GO:0000166">
    <property type="term" value="F:nucleotide binding"/>
    <property type="evidence" value="ECO:0007669"/>
    <property type="project" value="UniProtKB-KW"/>
</dbReference>
<dbReference type="PANTHER" id="PTHR43845">
    <property type="entry name" value="BLR5969 PROTEIN"/>
    <property type="match status" value="1"/>
</dbReference>
<dbReference type="InterPro" id="IPR000873">
    <property type="entry name" value="AMP-dep_synth/lig_dom"/>
</dbReference>
<sequence>MVYAPVETEDREELRAIQEERLRETVEHAYENVPFYRERLEEAGVEPSDIESLDDITKLPMTTKEDFRDEYPDGLFAVDDEEIARLHASSGTTGKPKIVSYTDDDLDVWSEVVARSLKAGGVNPGDTVQNAYGYGLFTGGLGLHYGVEELGATVIPIGSGGTQRQVELMTDLESDALSCTPSYALYLAETAEEMGYDPQELPISTIIFGAEPCTEPMREEIEERLDVNGIDIYGLSEIIGPGVSNECHEAQDGLHIWEDHFYPEVVDPQTGEPVEEGEEGELVLTTLTKEALPVLRYRTGDLTTLNYDECECGRTMVRMDNVTGRADDLLIVRGVNLYPSEIEHVVLEIDGVAPHYRIDLHKEGTLDVMELTIEKAEEFDGDDEELRDQIMTRLENVLQFTPDELELVDHGGVARTEVGKVQRVYDHRE</sequence>
<dbReference type="Gene3D" id="3.30.300.30">
    <property type="match status" value="1"/>
</dbReference>
<keyword evidence="8" id="KW-1185">Reference proteome</keyword>
<dbReference type="InterPro" id="IPR011880">
    <property type="entry name" value="PA_CoA_ligase"/>
</dbReference>
<keyword evidence="4" id="KW-0547">Nucleotide-binding</keyword>
<comment type="caution">
    <text evidence="7">The sequence shown here is derived from an EMBL/GenBank/DDBJ whole genome shotgun (WGS) entry which is preliminary data.</text>
</comment>
<dbReference type="NCBIfam" id="NF041878">
    <property type="entry name" value="paak_haloarch"/>
    <property type="match status" value="1"/>
</dbReference>
<evidence type="ECO:0000313" key="7">
    <source>
        <dbReference type="EMBL" id="MFD1562681.1"/>
    </source>
</evidence>
<dbReference type="Pfam" id="PF00501">
    <property type="entry name" value="AMP-binding"/>
    <property type="match status" value="1"/>
</dbReference>
<proteinExistence type="predicted"/>
<name>A0ABD6BCI5_9EURY</name>
<dbReference type="EC" id="6.2.1.30" evidence="7"/>
<dbReference type="FunFam" id="3.40.50.12780:FF:000016">
    <property type="entry name" value="Phenylacetate-coenzyme A ligase"/>
    <property type="match status" value="1"/>
</dbReference>
<evidence type="ECO:0000256" key="1">
    <source>
        <dbReference type="ARBA" id="ARBA00005211"/>
    </source>
</evidence>
<dbReference type="CDD" id="cd05913">
    <property type="entry name" value="PaaK"/>
    <property type="match status" value="1"/>
</dbReference>
<feature type="domain" description="AMP-dependent synthetase/ligase" evidence="5">
    <location>
        <begin position="15"/>
        <end position="284"/>
    </location>
</feature>
<accession>A0ABD6BCI5</accession>
<evidence type="ECO:0000256" key="2">
    <source>
        <dbReference type="ARBA" id="ARBA00011245"/>
    </source>
</evidence>
<dbReference type="PANTHER" id="PTHR43845:SF1">
    <property type="entry name" value="BLR5969 PROTEIN"/>
    <property type="match status" value="1"/>
</dbReference>
<evidence type="ECO:0000256" key="3">
    <source>
        <dbReference type="ARBA" id="ARBA00022598"/>
    </source>
</evidence>
<feature type="domain" description="AMP-dependent ligase C-terminal" evidence="6">
    <location>
        <begin position="334"/>
        <end position="428"/>
    </location>
</feature>
<dbReference type="GO" id="GO:0047475">
    <property type="term" value="F:phenylacetate-CoA ligase activity"/>
    <property type="evidence" value="ECO:0007669"/>
    <property type="project" value="UniProtKB-EC"/>
</dbReference>
<dbReference type="Gene3D" id="3.40.50.12780">
    <property type="entry name" value="N-terminal domain of ligase-like"/>
    <property type="match status" value="1"/>
</dbReference>
<reference evidence="7 8" key="1">
    <citation type="journal article" date="2019" name="Int. J. Syst. Evol. Microbiol.">
        <title>The Global Catalogue of Microorganisms (GCM) 10K type strain sequencing project: providing services to taxonomists for standard genome sequencing and annotation.</title>
        <authorList>
            <consortium name="The Broad Institute Genomics Platform"/>
            <consortium name="The Broad Institute Genome Sequencing Center for Infectious Disease"/>
            <person name="Wu L."/>
            <person name="Ma J."/>
        </authorList>
    </citation>
    <scope>NUCLEOTIDE SEQUENCE [LARGE SCALE GENOMIC DNA]</scope>
    <source>
        <strain evidence="7 8">CGMCC 1.12230</strain>
    </source>
</reference>
<evidence type="ECO:0000313" key="8">
    <source>
        <dbReference type="Proteomes" id="UP001597076"/>
    </source>
</evidence>
<dbReference type="AlphaFoldDB" id="A0ABD6BCI5"/>
<evidence type="ECO:0000259" key="5">
    <source>
        <dbReference type="Pfam" id="PF00501"/>
    </source>
</evidence>
<dbReference type="Proteomes" id="UP001597076">
    <property type="component" value="Unassembled WGS sequence"/>
</dbReference>
<dbReference type="InterPro" id="IPR045851">
    <property type="entry name" value="AMP-bd_C_sf"/>
</dbReference>
<dbReference type="InterPro" id="IPR042099">
    <property type="entry name" value="ANL_N_sf"/>
</dbReference>
<dbReference type="EMBL" id="JBHUDI010000002">
    <property type="protein sequence ID" value="MFD1562681.1"/>
    <property type="molecule type" value="Genomic_DNA"/>
</dbReference>
<keyword evidence="3 7" id="KW-0436">Ligase</keyword>
<dbReference type="InterPro" id="IPR020845">
    <property type="entry name" value="AMP-binding_CS"/>
</dbReference>
<gene>
    <name evidence="7" type="primary">paaK</name>
    <name evidence="7" type="ORF">ACFR99_03825</name>
</gene>
<evidence type="ECO:0000259" key="6">
    <source>
        <dbReference type="Pfam" id="PF14535"/>
    </source>
</evidence>
<dbReference type="Pfam" id="PF14535">
    <property type="entry name" value="AMP-binding_C_2"/>
    <property type="match status" value="1"/>
</dbReference>
<dbReference type="GO" id="GO:0032787">
    <property type="term" value="P:monocarboxylic acid metabolic process"/>
    <property type="evidence" value="ECO:0007669"/>
    <property type="project" value="UniProtKB-ARBA"/>
</dbReference>
<dbReference type="RefSeq" id="WP_390284540.1">
    <property type="nucleotide sequence ID" value="NZ_JBHUDI010000002.1"/>
</dbReference>
<comment type="pathway">
    <text evidence="1">Aromatic compound metabolism.</text>
</comment>
<dbReference type="PROSITE" id="PS00455">
    <property type="entry name" value="AMP_BINDING"/>
    <property type="match status" value="1"/>
</dbReference>
<dbReference type="InterPro" id="IPR028154">
    <property type="entry name" value="AMP-dep_Lig_C"/>
</dbReference>